<proteinExistence type="predicted"/>
<dbReference type="Proteomes" id="UP000316079">
    <property type="component" value="Unassembled WGS sequence"/>
</dbReference>
<evidence type="ECO:0000313" key="4">
    <source>
        <dbReference type="Proteomes" id="UP000316079"/>
    </source>
</evidence>
<sequence length="159" mass="18123">MHAVTEASSEMIELNSKYPAHYHSQAVFRVFVNMHGISKANTNFTHEDNRDSSVEASIVHPSVNHLHLPEEDNGNTEKKYSQEPDKQMSDSLFRGQSKPVQQSQSLRLWNRPVPILLVFCCIFGIIVVFFIGSQFVHLETLTKCVNVKLHYPEMCNPPV</sequence>
<feature type="compositionally biased region" description="Basic and acidic residues" evidence="1">
    <location>
        <begin position="67"/>
        <end position="88"/>
    </location>
</feature>
<evidence type="ECO:0000313" key="3">
    <source>
        <dbReference type="EMBL" id="TRY87985.1"/>
    </source>
</evidence>
<keyword evidence="4" id="KW-1185">Reference proteome</keyword>
<organism evidence="3 4">
    <name type="scientific">Danionella cerebrum</name>
    <dbReference type="NCBI Taxonomy" id="2873325"/>
    <lineage>
        <taxon>Eukaryota</taxon>
        <taxon>Metazoa</taxon>
        <taxon>Chordata</taxon>
        <taxon>Craniata</taxon>
        <taxon>Vertebrata</taxon>
        <taxon>Euteleostomi</taxon>
        <taxon>Actinopterygii</taxon>
        <taxon>Neopterygii</taxon>
        <taxon>Teleostei</taxon>
        <taxon>Ostariophysi</taxon>
        <taxon>Cypriniformes</taxon>
        <taxon>Danionidae</taxon>
        <taxon>Danioninae</taxon>
        <taxon>Danionella</taxon>
    </lineage>
</organism>
<accession>A0A553QDJ1</accession>
<reference evidence="3 4" key="1">
    <citation type="journal article" date="2019" name="Sci. Data">
        <title>Hybrid genome assembly and annotation of Danionella translucida.</title>
        <authorList>
            <person name="Kadobianskyi M."/>
            <person name="Schulze L."/>
            <person name="Schuelke M."/>
            <person name="Judkewitz B."/>
        </authorList>
    </citation>
    <scope>NUCLEOTIDE SEQUENCE [LARGE SCALE GENOMIC DNA]</scope>
    <source>
        <strain evidence="3 4">Bolton</strain>
    </source>
</reference>
<evidence type="ECO:0000256" key="1">
    <source>
        <dbReference type="SAM" id="MobiDB-lite"/>
    </source>
</evidence>
<gene>
    <name evidence="3" type="ORF">DNTS_007016</name>
</gene>
<keyword evidence="2" id="KW-0472">Membrane</keyword>
<evidence type="ECO:0000256" key="2">
    <source>
        <dbReference type="SAM" id="Phobius"/>
    </source>
</evidence>
<dbReference type="AlphaFoldDB" id="A0A553QDJ1"/>
<dbReference type="EMBL" id="SRMA01026075">
    <property type="protein sequence ID" value="TRY87985.1"/>
    <property type="molecule type" value="Genomic_DNA"/>
</dbReference>
<comment type="caution">
    <text evidence="3">The sequence shown here is derived from an EMBL/GenBank/DDBJ whole genome shotgun (WGS) entry which is preliminary data.</text>
</comment>
<feature type="transmembrane region" description="Helical" evidence="2">
    <location>
        <begin position="113"/>
        <end position="132"/>
    </location>
</feature>
<protein>
    <submittedName>
        <fullName evidence="3">Uncharacterized protein</fullName>
    </submittedName>
</protein>
<keyword evidence="2" id="KW-0812">Transmembrane</keyword>
<name>A0A553QDJ1_9TELE</name>
<keyword evidence="2" id="KW-1133">Transmembrane helix</keyword>
<feature type="region of interest" description="Disordered" evidence="1">
    <location>
        <begin position="65"/>
        <end position="96"/>
    </location>
</feature>
<dbReference type="OrthoDB" id="8905747at2759"/>